<protein>
    <submittedName>
        <fullName evidence="1">Uncharacterized protein</fullName>
    </submittedName>
</protein>
<dbReference type="Proteomes" id="UP000386466">
    <property type="component" value="Unassembled WGS sequence"/>
</dbReference>
<proteinExistence type="predicted"/>
<evidence type="ECO:0000313" key="2">
    <source>
        <dbReference type="Proteomes" id="UP000386466"/>
    </source>
</evidence>
<evidence type="ECO:0000313" key="1">
    <source>
        <dbReference type="EMBL" id="VFV43595.1"/>
    </source>
</evidence>
<organism evidence="1 2">
    <name type="scientific">Lynx pardinus</name>
    <name type="common">Iberian lynx</name>
    <name type="synonym">Felis pardina</name>
    <dbReference type="NCBI Taxonomy" id="191816"/>
    <lineage>
        <taxon>Eukaryota</taxon>
        <taxon>Metazoa</taxon>
        <taxon>Chordata</taxon>
        <taxon>Craniata</taxon>
        <taxon>Vertebrata</taxon>
        <taxon>Euteleostomi</taxon>
        <taxon>Mammalia</taxon>
        <taxon>Eutheria</taxon>
        <taxon>Laurasiatheria</taxon>
        <taxon>Carnivora</taxon>
        <taxon>Feliformia</taxon>
        <taxon>Felidae</taxon>
        <taxon>Felinae</taxon>
        <taxon>Lynx</taxon>
    </lineage>
</organism>
<dbReference type="AlphaFoldDB" id="A0A485PBQ0"/>
<keyword evidence="2" id="KW-1185">Reference proteome</keyword>
<name>A0A485PBQ0_LYNPA</name>
<accession>A0A485PBQ0</accession>
<gene>
    <name evidence="1" type="ORF">LYPA_23C020859</name>
</gene>
<dbReference type="EMBL" id="CAAGRJ010034232">
    <property type="protein sequence ID" value="VFV43595.1"/>
    <property type="molecule type" value="Genomic_DNA"/>
</dbReference>
<reference evidence="1 2" key="1">
    <citation type="submission" date="2019-01" db="EMBL/GenBank/DDBJ databases">
        <authorList>
            <person name="Alioto T."/>
            <person name="Alioto T."/>
        </authorList>
    </citation>
    <scope>NUCLEOTIDE SEQUENCE [LARGE SCALE GENOMIC DNA]</scope>
</reference>
<sequence>MAPSPATPDAGNQTILYNNPRSTAVTDSLPAPANTTPYSFLFMPEDSKDMVAYIPLPKWRK</sequence>